<reference evidence="19" key="1">
    <citation type="submission" date="2022-03" db="EMBL/GenBank/DDBJ databases">
        <authorList>
            <person name="Martin H S."/>
        </authorList>
    </citation>
    <scope>NUCLEOTIDE SEQUENCE</scope>
</reference>
<name>A0ABN8IVP4_9NEOP</name>
<keyword evidence="9" id="KW-0408">Iron</keyword>
<sequence>MAAFRAAGKMADRVPAQCRTKMEPGDVLFFAVSAAGSAAECARDNCGLLLLFVALALFSYAVYKSFLRPPIYVTEMTEVGFDHIPRGVDRALHITRAQSSKQLGKKLPPPYPNGWFVVAESRDLKVGKVVPVDALGLNLCVYRGEDGLARCVDAYCPHLGANLAIGGTVCGSCIECPFHQWRFGADGVCVSIPGVDADVPTGFCPSRSAQRYSSNFETFALVSVSATVPKGISIKTWRTMEVDGAVWIWYDAEGREPLWSVPEAAELKKWGFRGRNEFLVNAHIQEIPENGADIAHLNAIHSTSLLTDIGDKFPFLHNIIGRHIWSAEWSKGEEDHIATVDIVHKYVIMKFNTFTMKVTVMQIGPSHVRLRFNSPLGPILVSQSVTPLSALLQKVVNRIYSPTLNAPLGAWMVLGEAYQLKRDVAIWNSKRYVHSPTYVKTDRTIRAFRSWFMQFYSEKSIPLRQAMQNPLDW</sequence>
<evidence type="ECO:0000256" key="6">
    <source>
        <dbReference type="ARBA" id="ARBA00022723"/>
    </source>
</evidence>
<evidence type="ECO:0000256" key="1">
    <source>
        <dbReference type="ARBA" id="ARBA00001962"/>
    </source>
</evidence>
<evidence type="ECO:0000256" key="17">
    <source>
        <dbReference type="SAM" id="Phobius"/>
    </source>
</evidence>
<evidence type="ECO:0000313" key="20">
    <source>
        <dbReference type="Proteomes" id="UP000837857"/>
    </source>
</evidence>
<dbReference type="PANTHER" id="PTHR21266:SF32">
    <property type="entry name" value="CHOLESTEROL 7-DESATURASE NVD"/>
    <property type="match status" value="1"/>
</dbReference>
<keyword evidence="20" id="KW-1185">Reference proteome</keyword>
<accession>A0ABN8IVP4</accession>
<comment type="pathway">
    <text evidence="3">Hormone biosynthesis.</text>
</comment>
<evidence type="ECO:0000256" key="12">
    <source>
        <dbReference type="ARBA" id="ARBA00025712"/>
    </source>
</evidence>
<comment type="catalytic activity">
    <reaction evidence="16">
        <text>cholesterol + NADPH + O2 + H(+) = 7-dehydrocholesterol + NADP(+) + 2 H2O</text>
        <dbReference type="Rhea" id="RHEA:45024"/>
        <dbReference type="ChEBI" id="CHEBI:15377"/>
        <dbReference type="ChEBI" id="CHEBI:15378"/>
        <dbReference type="ChEBI" id="CHEBI:15379"/>
        <dbReference type="ChEBI" id="CHEBI:16113"/>
        <dbReference type="ChEBI" id="CHEBI:17759"/>
        <dbReference type="ChEBI" id="CHEBI:57783"/>
        <dbReference type="ChEBI" id="CHEBI:58349"/>
        <dbReference type="EC" id="1.14.19.21"/>
    </reaction>
    <physiologicalReaction direction="left-to-right" evidence="16">
        <dbReference type="Rhea" id="RHEA:45025"/>
    </physiologicalReaction>
</comment>
<dbReference type="EC" id="1.14.19.21" evidence="14"/>
<feature type="non-terminal residue" evidence="19">
    <location>
        <position position="1"/>
    </location>
</feature>
<evidence type="ECO:0000256" key="2">
    <source>
        <dbReference type="ARBA" id="ARBA00004370"/>
    </source>
</evidence>
<dbReference type="Gene3D" id="2.102.10.10">
    <property type="entry name" value="Rieske [2Fe-2S] iron-sulphur domain"/>
    <property type="match status" value="1"/>
</dbReference>
<protein>
    <recommendedName>
        <fullName evidence="14">cholesterol 7-desaturase</fullName>
        <ecNumber evidence="14">1.14.19.21</ecNumber>
    </recommendedName>
</protein>
<evidence type="ECO:0000256" key="7">
    <source>
        <dbReference type="ARBA" id="ARBA00022989"/>
    </source>
</evidence>
<comment type="similarity">
    <text evidence="13">Belongs to the cholesterol 7-desaturase family.</text>
</comment>
<dbReference type="PANTHER" id="PTHR21266">
    <property type="entry name" value="IRON-SULFUR DOMAIN CONTAINING PROTEIN"/>
    <property type="match status" value="1"/>
</dbReference>
<evidence type="ECO:0000256" key="4">
    <source>
        <dbReference type="ARBA" id="ARBA00022692"/>
    </source>
</evidence>
<evidence type="ECO:0000259" key="18">
    <source>
        <dbReference type="PROSITE" id="PS51296"/>
    </source>
</evidence>
<evidence type="ECO:0000256" key="9">
    <source>
        <dbReference type="ARBA" id="ARBA00023004"/>
    </source>
</evidence>
<evidence type="ECO:0000256" key="3">
    <source>
        <dbReference type="ARBA" id="ARBA00004972"/>
    </source>
</evidence>
<dbReference type="InterPro" id="IPR036922">
    <property type="entry name" value="Rieske_2Fe-2S_sf"/>
</dbReference>
<comment type="pathway">
    <text evidence="12">Steroid hormone biosynthesis; dafachronic acid biosynthesis.</text>
</comment>
<dbReference type="CDD" id="cd03469">
    <property type="entry name" value="Rieske_RO_Alpha_N"/>
    <property type="match status" value="1"/>
</dbReference>
<keyword evidence="7 17" id="KW-1133">Transmembrane helix</keyword>
<evidence type="ECO:0000256" key="8">
    <source>
        <dbReference type="ARBA" id="ARBA00023002"/>
    </source>
</evidence>
<dbReference type="Proteomes" id="UP000837857">
    <property type="component" value="Chromosome 30"/>
</dbReference>
<dbReference type="InterPro" id="IPR045605">
    <property type="entry name" value="KshA-like_C"/>
</dbReference>
<feature type="transmembrane region" description="Helical" evidence="17">
    <location>
        <begin position="48"/>
        <end position="67"/>
    </location>
</feature>
<evidence type="ECO:0000256" key="13">
    <source>
        <dbReference type="ARBA" id="ARBA00025729"/>
    </source>
</evidence>
<evidence type="ECO:0000256" key="5">
    <source>
        <dbReference type="ARBA" id="ARBA00022714"/>
    </source>
</evidence>
<comment type="cofactor">
    <cofactor evidence="1">
        <name>Fe cation</name>
        <dbReference type="ChEBI" id="CHEBI:24875"/>
    </cofactor>
</comment>
<evidence type="ECO:0000256" key="14">
    <source>
        <dbReference type="ARBA" id="ARBA00026095"/>
    </source>
</evidence>
<organism evidence="19 20">
    <name type="scientific">Iphiclides podalirius</name>
    <name type="common">scarce swallowtail</name>
    <dbReference type="NCBI Taxonomy" id="110791"/>
    <lineage>
        <taxon>Eukaryota</taxon>
        <taxon>Metazoa</taxon>
        <taxon>Ecdysozoa</taxon>
        <taxon>Arthropoda</taxon>
        <taxon>Hexapoda</taxon>
        <taxon>Insecta</taxon>
        <taxon>Pterygota</taxon>
        <taxon>Neoptera</taxon>
        <taxon>Endopterygota</taxon>
        <taxon>Lepidoptera</taxon>
        <taxon>Glossata</taxon>
        <taxon>Ditrysia</taxon>
        <taxon>Papilionoidea</taxon>
        <taxon>Papilionidae</taxon>
        <taxon>Papilioninae</taxon>
        <taxon>Iphiclides</taxon>
    </lineage>
</organism>
<dbReference type="Gene3D" id="3.90.380.10">
    <property type="entry name" value="Naphthalene 1,2-dioxygenase Alpha Subunit, Chain A, domain 1"/>
    <property type="match status" value="1"/>
</dbReference>
<evidence type="ECO:0000256" key="11">
    <source>
        <dbReference type="ARBA" id="ARBA00023136"/>
    </source>
</evidence>
<feature type="domain" description="Rieske" evidence="18">
    <location>
        <begin position="115"/>
        <end position="194"/>
    </location>
</feature>
<dbReference type="SUPFAM" id="SSF55961">
    <property type="entry name" value="Bet v1-like"/>
    <property type="match status" value="1"/>
</dbReference>
<proteinExistence type="inferred from homology"/>
<keyword evidence="4 17" id="KW-0812">Transmembrane</keyword>
<dbReference type="PROSITE" id="PS51296">
    <property type="entry name" value="RIESKE"/>
    <property type="match status" value="1"/>
</dbReference>
<comment type="catalytic activity">
    <reaction evidence="15">
        <text>cholesterol + NADH + O2 + H(+) = 7-dehydrocholesterol + NAD(+) + 2 H2O</text>
        <dbReference type="Rhea" id="RHEA:51644"/>
        <dbReference type="ChEBI" id="CHEBI:15377"/>
        <dbReference type="ChEBI" id="CHEBI:15378"/>
        <dbReference type="ChEBI" id="CHEBI:15379"/>
        <dbReference type="ChEBI" id="CHEBI:16113"/>
        <dbReference type="ChEBI" id="CHEBI:17759"/>
        <dbReference type="ChEBI" id="CHEBI:57540"/>
        <dbReference type="ChEBI" id="CHEBI:57945"/>
        <dbReference type="EC" id="1.14.19.21"/>
    </reaction>
    <physiologicalReaction direction="left-to-right" evidence="15">
        <dbReference type="Rhea" id="RHEA:51645"/>
    </physiologicalReaction>
</comment>
<dbReference type="InterPro" id="IPR017941">
    <property type="entry name" value="Rieske_2Fe-2S"/>
</dbReference>
<keyword evidence="8" id="KW-0560">Oxidoreductase</keyword>
<keyword evidence="10" id="KW-0411">Iron-sulfur</keyword>
<keyword evidence="6" id="KW-0479">Metal-binding</keyword>
<keyword evidence="5" id="KW-0001">2Fe-2S</keyword>
<dbReference type="EMBL" id="OW152842">
    <property type="protein sequence ID" value="CAH2064644.1"/>
    <property type="molecule type" value="Genomic_DNA"/>
</dbReference>
<evidence type="ECO:0000256" key="16">
    <source>
        <dbReference type="ARBA" id="ARBA00049548"/>
    </source>
</evidence>
<evidence type="ECO:0000256" key="10">
    <source>
        <dbReference type="ARBA" id="ARBA00023014"/>
    </source>
</evidence>
<gene>
    <name evidence="19" type="ORF">IPOD504_LOCUS12837</name>
</gene>
<dbReference type="Pfam" id="PF00355">
    <property type="entry name" value="Rieske"/>
    <property type="match status" value="1"/>
</dbReference>
<keyword evidence="11 17" id="KW-0472">Membrane</keyword>
<dbReference type="Pfam" id="PF19298">
    <property type="entry name" value="KshA_C"/>
    <property type="match status" value="1"/>
</dbReference>
<evidence type="ECO:0000256" key="15">
    <source>
        <dbReference type="ARBA" id="ARBA00047853"/>
    </source>
</evidence>
<dbReference type="InterPro" id="IPR050584">
    <property type="entry name" value="Cholesterol_7-desaturase"/>
</dbReference>
<dbReference type="SUPFAM" id="SSF50022">
    <property type="entry name" value="ISP domain"/>
    <property type="match status" value="1"/>
</dbReference>
<comment type="subcellular location">
    <subcellularLocation>
        <location evidence="2">Membrane</location>
    </subcellularLocation>
</comment>
<evidence type="ECO:0000313" key="19">
    <source>
        <dbReference type="EMBL" id="CAH2064644.1"/>
    </source>
</evidence>